<name>A0A3B0Y7N4_9ZZZZ</name>
<dbReference type="AlphaFoldDB" id="A0A3B0Y7N4"/>
<evidence type="ECO:0000313" key="1">
    <source>
        <dbReference type="EMBL" id="VAW76785.1"/>
    </source>
</evidence>
<sequence>MRLIYSTISLLLLSLSFSIIAQTTINNQAAKKKLMGTHNFNLHWLDEKQMGSVKITEKDGQLYIKGNQTITSGDGINDSLNIEGTISQVNKRNFIFNGKIITKVNHVAAGKDCVRQGKMTFRISGKRKYWRLKENRNPCSEVTDYVNIYF</sequence>
<organism evidence="1">
    <name type="scientific">hydrothermal vent metagenome</name>
    <dbReference type="NCBI Taxonomy" id="652676"/>
    <lineage>
        <taxon>unclassified sequences</taxon>
        <taxon>metagenomes</taxon>
        <taxon>ecological metagenomes</taxon>
    </lineage>
</organism>
<reference evidence="1" key="1">
    <citation type="submission" date="2018-06" db="EMBL/GenBank/DDBJ databases">
        <authorList>
            <person name="Zhirakovskaya E."/>
        </authorList>
    </citation>
    <scope>NUCLEOTIDE SEQUENCE</scope>
</reference>
<proteinExistence type="predicted"/>
<dbReference type="EMBL" id="UOFL01000113">
    <property type="protein sequence ID" value="VAW76785.1"/>
    <property type="molecule type" value="Genomic_DNA"/>
</dbReference>
<protein>
    <submittedName>
        <fullName evidence="1">Uncharacterized protein</fullName>
    </submittedName>
</protein>
<accession>A0A3B0Y7N4</accession>
<gene>
    <name evidence="1" type="ORF">MNBD_GAMMA12-2278</name>
</gene>